<evidence type="ECO:0008006" key="4">
    <source>
        <dbReference type="Google" id="ProtNLM"/>
    </source>
</evidence>
<reference evidence="3" key="1">
    <citation type="journal article" date="2004" name="Environ. Microbiol.">
        <title>The genome of Desulfotalea psychrophila, a sulfate-reducing bacterium from permanently cold Arctic sediments.</title>
        <authorList>
            <person name="Rabus R."/>
            <person name="Ruepp A."/>
            <person name="Frickey T."/>
            <person name="Rattei T."/>
            <person name="Fartmann B."/>
            <person name="Stark M."/>
            <person name="Bauer M."/>
            <person name="Zibat A."/>
            <person name="Lombardot T."/>
            <person name="Becker I."/>
            <person name="Amann J."/>
            <person name="Gellner K."/>
            <person name="Teeling H."/>
            <person name="Leuschner W.D."/>
            <person name="Gloeckner F.-O."/>
            <person name="Lupas A.N."/>
            <person name="Amann R."/>
            <person name="Klenk H.-P."/>
        </authorList>
    </citation>
    <scope>NUCLEOTIDE SEQUENCE [LARGE SCALE GENOMIC DNA]</scope>
    <source>
        <strain evidence="3">DSM 12343 / LSv54</strain>
    </source>
</reference>
<protein>
    <recommendedName>
        <fullName evidence="4">Oligosaccharide repeat unit polymerase</fullName>
    </recommendedName>
</protein>
<dbReference type="STRING" id="177439.DP0037"/>
<feature type="transmembrane region" description="Helical" evidence="1">
    <location>
        <begin position="115"/>
        <end position="136"/>
    </location>
</feature>
<proteinExistence type="predicted"/>
<dbReference type="EMBL" id="CR522870">
    <property type="protein sequence ID" value="CAG34766.1"/>
    <property type="molecule type" value="Genomic_DNA"/>
</dbReference>
<sequence length="387" mass="45101">MKIDSVFLLSLVYAVVNALFLVRGISNGGFLFDEQWVKISPISYLLSYMFQLLSIVYIVFFYFVAKTKLERDSLLFVNKRSGLVVLIIQVAFWLFCIYTGSGIAGSKFRFAEVNLLNYVFVIVKPDLLAILTIPFISNNKVCKYNLLFLGFSLMSRGWMGSVFIVFLLYLVRNEIYFKAKNSIKFFLLFIALILSLPFIDGLKWGLRKGIAVNEIIINVVGNYNFDFFGKIIFSVISRFQHLNYSASLIENREMYWDLFLNRNFRTFFENGILYEIFIKIFPSFSRPDLNLVLSGAYLKGEVYNVDPGMAGWIGLLGFSSVFFFMFVFCIHFVPLFVGARYLGARYVRLFSLFSLLYLFHGWFAPFLDFTLYSVIYYFFFKKIKIWG</sequence>
<dbReference type="HOGENOM" id="CLU_713160_0_0_7"/>
<dbReference type="eggNOG" id="ENOG5033KMP">
    <property type="taxonomic scope" value="Bacteria"/>
</dbReference>
<evidence type="ECO:0000256" key="1">
    <source>
        <dbReference type="SAM" id="Phobius"/>
    </source>
</evidence>
<dbReference type="Proteomes" id="UP000000602">
    <property type="component" value="Chromosome"/>
</dbReference>
<feature type="transmembrane region" description="Helical" evidence="1">
    <location>
        <begin position="312"/>
        <end position="337"/>
    </location>
</feature>
<evidence type="ECO:0000313" key="2">
    <source>
        <dbReference type="EMBL" id="CAG34766.1"/>
    </source>
</evidence>
<feature type="transmembrane region" description="Helical" evidence="1">
    <location>
        <begin position="148"/>
        <end position="171"/>
    </location>
</feature>
<name>Q6AS97_DESPS</name>
<keyword evidence="1" id="KW-0812">Transmembrane</keyword>
<gene>
    <name evidence="2" type="ordered locus">DP0037</name>
</gene>
<feature type="transmembrane region" description="Helical" evidence="1">
    <location>
        <begin position="6"/>
        <end position="25"/>
    </location>
</feature>
<dbReference type="RefSeq" id="WP_011187282.1">
    <property type="nucleotide sequence ID" value="NC_006138.1"/>
</dbReference>
<keyword evidence="1" id="KW-1133">Transmembrane helix</keyword>
<feature type="transmembrane region" description="Helical" evidence="1">
    <location>
        <begin position="45"/>
        <end position="63"/>
    </location>
</feature>
<evidence type="ECO:0000313" key="3">
    <source>
        <dbReference type="Proteomes" id="UP000000602"/>
    </source>
</evidence>
<feature type="transmembrane region" description="Helical" evidence="1">
    <location>
        <begin position="183"/>
        <end position="199"/>
    </location>
</feature>
<feature type="transmembrane region" description="Helical" evidence="1">
    <location>
        <begin position="349"/>
        <end position="379"/>
    </location>
</feature>
<dbReference type="NCBIfam" id="NF033860">
    <property type="entry name" value="Wzy_O6_O28"/>
    <property type="match status" value="1"/>
</dbReference>
<keyword evidence="3" id="KW-1185">Reference proteome</keyword>
<organism evidence="2 3">
    <name type="scientific">Desulfotalea psychrophila (strain LSv54 / DSM 12343)</name>
    <dbReference type="NCBI Taxonomy" id="177439"/>
    <lineage>
        <taxon>Bacteria</taxon>
        <taxon>Pseudomonadati</taxon>
        <taxon>Thermodesulfobacteriota</taxon>
        <taxon>Desulfobulbia</taxon>
        <taxon>Desulfobulbales</taxon>
        <taxon>Desulfocapsaceae</taxon>
        <taxon>Desulfotalea</taxon>
    </lineage>
</organism>
<accession>Q6AS97</accession>
<dbReference type="KEGG" id="dps:DP0037"/>
<keyword evidence="1" id="KW-0472">Membrane</keyword>
<feature type="transmembrane region" description="Helical" evidence="1">
    <location>
        <begin position="83"/>
        <end position="103"/>
    </location>
</feature>
<dbReference type="AlphaFoldDB" id="Q6AS97"/>